<accession>A0A4R7VV45</accession>
<dbReference type="AlphaFoldDB" id="A0A4R7VV45"/>
<dbReference type="EMBL" id="SOCP01000004">
    <property type="protein sequence ID" value="TDV53876.1"/>
    <property type="molecule type" value="Genomic_DNA"/>
</dbReference>
<dbReference type="InterPro" id="IPR036380">
    <property type="entry name" value="Isochorismatase-like_sf"/>
</dbReference>
<feature type="domain" description="Isochorismatase-like" evidence="2">
    <location>
        <begin position="4"/>
        <end position="143"/>
    </location>
</feature>
<dbReference type="Pfam" id="PF00857">
    <property type="entry name" value="Isochorismatase"/>
    <property type="match status" value="1"/>
</dbReference>
<organism evidence="3 4">
    <name type="scientific">Actinophytocola oryzae</name>
    <dbReference type="NCBI Taxonomy" id="502181"/>
    <lineage>
        <taxon>Bacteria</taxon>
        <taxon>Bacillati</taxon>
        <taxon>Actinomycetota</taxon>
        <taxon>Actinomycetes</taxon>
        <taxon>Pseudonocardiales</taxon>
        <taxon>Pseudonocardiaceae</taxon>
    </lineage>
</organism>
<reference evidence="3 4" key="1">
    <citation type="submission" date="2019-03" db="EMBL/GenBank/DDBJ databases">
        <title>Genomic Encyclopedia of Archaeal and Bacterial Type Strains, Phase II (KMG-II): from individual species to whole genera.</title>
        <authorList>
            <person name="Goeker M."/>
        </authorList>
    </citation>
    <scope>NUCLEOTIDE SEQUENCE [LARGE SCALE GENOMIC DNA]</scope>
    <source>
        <strain evidence="3 4">DSM 45499</strain>
    </source>
</reference>
<comment type="caution">
    <text evidence="3">The sequence shown here is derived from an EMBL/GenBank/DDBJ whole genome shotgun (WGS) entry which is preliminary data.</text>
</comment>
<evidence type="ECO:0000259" key="2">
    <source>
        <dbReference type="Pfam" id="PF00857"/>
    </source>
</evidence>
<proteinExistence type="predicted"/>
<dbReference type="GO" id="GO:0016787">
    <property type="term" value="F:hydrolase activity"/>
    <property type="evidence" value="ECO:0007669"/>
    <property type="project" value="UniProtKB-KW"/>
</dbReference>
<protein>
    <submittedName>
        <fullName evidence="3">Nicotinamidase-related amidase</fullName>
    </submittedName>
</protein>
<keyword evidence="4" id="KW-1185">Reference proteome</keyword>
<keyword evidence="1" id="KW-0378">Hydrolase</keyword>
<name>A0A4R7VV45_9PSEU</name>
<dbReference type="Gene3D" id="3.40.50.850">
    <property type="entry name" value="Isochorismatase-like"/>
    <property type="match status" value="1"/>
</dbReference>
<evidence type="ECO:0000313" key="3">
    <source>
        <dbReference type="EMBL" id="TDV53876.1"/>
    </source>
</evidence>
<dbReference type="SUPFAM" id="SSF52499">
    <property type="entry name" value="Isochorismatase-like hydrolases"/>
    <property type="match status" value="1"/>
</dbReference>
<dbReference type="Proteomes" id="UP000294927">
    <property type="component" value="Unassembled WGS sequence"/>
</dbReference>
<sequence>MRKALIVIDVQESFRRREAWQAVNNPDITDRVNTLVAAARADVDLVVWVLHSEPGTGGVFDPDSGHVHLMPELDRRDDEPLLVKTSINAFTTTNLAQLLTQHGIRELRVCGIRSEQCVETTTRVGFDLGYDMTYVVDATATFPIPHPDAPRDRTIAEILADPRTTQADAVVAHTALVLADRGFATVRTVAELVGTMTRS</sequence>
<dbReference type="PANTHER" id="PTHR43540">
    <property type="entry name" value="PEROXYUREIDOACRYLATE/UREIDOACRYLATE AMIDOHYDROLASE-RELATED"/>
    <property type="match status" value="1"/>
</dbReference>
<evidence type="ECO:0000256" key="1">
    <source>
        <dbReference type="ARBA" id="ARBA00022801"/>
    </source>
</evidence>
<evidence type="ECO:0000313" key="4">
    <source>
        <dbReference type="Proteomes" id="UP000294927"/>
    </source>
</evidence>
<dbReference type="OrthoDB" id="9794942at2"/>
<gene>
    <name evidence="3" type="ORF">CLV71_104344</name>
</gene>
<dbReference type="InterPro" id="IPR000868">
    <property type="entry name" value="Isochorismatase-like_dom"/>
</dbReference>
<dbReference type="RefSeq" id="WP_133902892.1">
    <property type="nucleotide sequence ID" value="NZ_SOCP01000004.1"/>
</dbReference>
<dbReference type="InterPro" id="IPR050272">
    <property type="entry name" value="Isochorismatase-like_hydrls"/>
</dbReference>